<dbReference type="SUPFAM" id="SSF54427">
    <property type="entry name" value="NTF2-like"/>
    <property type="match status" value="1"/>
</dbReference>
<feature type="domain" description="DUF4440" evidence="1">
    <location>
        <begin position="11"/>
        <end position="115"/>
    </location>
</feature>
<dbReference type="Gene3D" id="3.10.450.50">
    <property type="match status" value="1"/>
</dbReference>
<dbReference type="RefSeq" id="WP_211937974.1">
    <property type="nucleotide sequence ID" value="NZ_CP073078.1"/>
</dbReference>
<dbReference type="AlphaFoldDB" id="A0A975FZW0"/>
<gene>
    <name evidence="2" type="ORF">KCG34_23260</name>
</gene>
<organism evidence="2 3">
    <name type="scientific">Phenylobacterium montanum</name>
    <dbReference type="NCBI Taxonomy" id="2823693"/>
    <lineage>
        <taxon>Bacteria</taxon>
        <taxon>Pseudomonadati</taxon>
        <taxon>Pseudomonadota</taxon>
        <taxon>Alphaproteobacteria</taxon>
        <taxon>Caulobacterales</taxon>
        <taxon>Caulobacteraceae</taxon>
        <taxon>Phenylobacterium</taxon>
    </lineage>
</organism>
<keyword evidence="3" id="KW-1185">Reference proteome</keyword>
<proteinExistence type="predicted"/>
<dbReference type="EMBL" id="CP073078">
    <property type="protein sequence ID" value="QUD87923.1"/>
    <property type="molecule type" value="Genomic_DNA"/>
</dbReference>
<accession>A0A975FZW0</accession>
<dbReference type="Proteomes" id="UP000676409">
    <property type="component" value="Chromosome"/>
</dbReference>
<reference evidence="2" key="1">
    <citation type="submission" date="2021-04" db="EMBL/GenBank/DDBJ databases">
        <title>The complete genome sequence of Caulobacter sp. S6.</title>
        <authorList>
            <person name="Tang Y."/>
            <person name="Ouyang W."/>
            <person name="Liu Q."/>
            <person name="Huang B."/>
            <person name="Guo Z."/>
            <person name="Lei P."/>
        </authorList>
    </citation>
    <scope>NUCLEOTIDE SEQUENCE</scope>
    <source>
        <strain evidence="2">S6</strain>
    </source>
</reference>
<protein>
    <submittedName>
        <fullName evidence="2">DUF4440 domain-containing protein</fullName>
    </submittedName>
</protein>
<evidence type="ECO:0000259" key="1">
    <source>
        <dbReference type="Pfam" id="PF14534"/>
    </source>
</evidence>
<dbReference type="KEGG" id="caul:KCG34_23260"/>
<dbReference type="InterPro" id="IPR027843">
    <property type="entry name" value="DUF4440"/>
</dbReference>
<dbReference type="Pfam" id="PF14534">
    <property type="entry name" value="DUF4440"/>
    <property type="match status" value="1"/>
</dbReference>
<sequence>MTAPGALELLISLEQQIIDPATRHSPHVFASILADDFLEFTASGQVYQKESVISALTAENVGAWAEMSNDGFELRPLAEGVVLLTYCHLRRREGVADARSLRSSIWKLVGDRWQLVFHQGTPTCAE</sequence>
<name>A0A975FZW0_9CAUL</name>
<evidence type="ECO:0000313" key="2">
    <source>
        <dbReference type="EMBL" id="QUD87923.1"/>
    </source>
</evidence>
<evidence type="ECO:0000313" key="3">
    <source>
        <dbReference type="Proteomes" id="UP000676409"/>
    </source>
</evidence>
<dbReference type="InterPro" id="IPR032710">
    <property type="entry name" value="NTF2-like_dom_sf"/>
</dbReference>